<name>A0A2N5JC24_9BIFI</name>
<dbReference type="RefSeq" id="WP_101614874.1">
    <property type="nucleotide sequence ID" value="NZ_NMWU01000005.1"/>
</dbReference>
<evidence type="ECO:0000256" key="1">
    <source>
        <dbReference type="ARBA" id="ARBA00004651"/>
    </source>
</evidence>
<dbReference type="PANTHER" id="PTHR11360">
    <property type="entry name" value="MONOCARBOXYLATE TRANSPORTER"/>
    <property type="match status" value="1"/>
</dbReference>
<feature type="transmembrane region" description="Helical" evidence="5">
    <location>
        <begin position="96"/>
        <end position="115"/>
    </location>
</feature>
<feature type="transmembrane region" description="Helical" evidence="5">
    <location>
        <begin position="287"/>
        <end position="307"/>
    </location>
</feature>
<feature type="transmembrane region" description="Helical" evidence="5">
    <location>
        <begin position="121"/>
        <end position="140"/>
    </location>
</feature>
<keyword evidence="8" id="KW-1185">Reference proteome</keyword>
<sequence>MNNVVTPSERPAAPSPAGRKQGGFHYAFLIVASGIVLTCVPCALVYSCAGIYFTPVSEYFHVAKATFTLYFSIANIAMMIGLPVSGKLMSKLDIRIVLTTGVIFDGAACIAMSFFHAVWQFYIAGVFIGLGTAPLLYLAVPTLINAWCRKRVGFFVGLCMAFTGIGGVIFNPLGTALIKSGPEGWRTGYLVFGIIILVVTLPFTVFVVRSKPSDKGLLPYGATEDYADAEGAEGTAEAEQVRGVSASKAMRTPAFFALAVFCGIITINQTVYQFLPSYCQSFEASLPQIAALSGVVASACMAGQALGKVLLGTINDKSVVAGLSTGIGGGIIGVVLMWFLPAQAAILMVGAFLFGFVYACTTVQTPLLVRAVFGSRDYTNIYSRVSSVGALAGAFAAVFWGFIVDLPGGFPIMFTLSLGCMVLAFVLGVWSLKQARKIEHLSE</sequence>
<feature type="transmembrane region" description="Helical" evidence="5">
    <location>
        <begin position="409"/>
        <end position="432"/>
    </location>
</feature>
<dbReference type="AlphaFoldDB" id="A0A2N5JC24"/>
<dbReference type="Proteomes" id="UP000235050">
    <property type="component" value="Unassembled WGS sequence"/>
</dbReference>
<feature type="domain" description="Major facilitator superfamily (MFS) profile" evidence="6">
    <location>
        <begin position="27"/>
        <end position="436"/>
    </location>
</feature>
<dbReference type="GO" id="GO:0005886">
    <property type="term" value="C:plasma membrane"/>
    <property type="evidence" value="ECO:0007669"/>
    <property type="project" value="UniProtKB-SubCell"/>
</dbReference>
<dbReference type="InterPro" id="IPR036259">
    <property type="entry name" value="MFS_trans_sf"/>
</dbReference>
<proteinExistence type="predicted"/>
<dbReference type="Pfam" id="PF07690">
    <property type="entry name" value="MFS_1"/>
    <property type="match status" value="1"/>
</dbReference>
<keyword evidence="2 5" id="KW-0812">Transmembrane</keyword>
<comment type="caution">
    <text evidence="7">The sequence shown here is derived from an EMBL/GenBank/DDBJ whole genome shotgun (WGS) entry which is preliminary data.</text>
</comment>
<evidence type="ECO:0000313" key="8">
    <source>
        <dbReference type="Proteomes" id="UP000235050"/>
    </source>
</evidence>
<dbReference type="InterPro" id="IPR020846">
    <property type="entry name" value="MFS_dom"/>
</dbReference>
<dbReference type="PANTHER" id="PTHR11360:SF290">
    <property type="entry name" value="MONOCARBOXYLATE MFS PERMEASE"/>
    <property type="match status" value="1"/>
</dbReference>
<evidence type="ECO:0000256" key="5">
    <source>
        <dbReference type="SAM" id="Phobius"/>
    </source>
</evidence>
<dbReference type="OrthoDB" id="146345at2"/>
<dbReference type="EMBL" id="NMWU01000005">
    <property type="protein sequence ID" value="PLS31754.1"/>
    <property type="molecule type" value="Genomic_DNA"/>
</dbReference>
<evidence type="ECO:0000256" key="4">
    <source>
        <dbReference type="ARBA" id="ARBA00023136"/>
    </source>
</evidence>
<dbReference type="PROSITE" id="PS50850">
    <property type="entry name" value="MFS"/>
    <property type="match status" value="1"/>
</dbReference>
<keyword evidence="4 5" id="KW-0472">Membrane</keyword>
<organism evidence="7 8">
    <name type="scientific">Bifidobacterium margollesii</name>
    <dbReference type="NCBI Taxonomy" id="2020964"/>
    <lineage>
        <taxon>Bacteria</taxon>
        <taxon>Bacillati</taxon>
        <taxon>Actinomycetota</taxon>
        <taxon>Actinomycetes</taxon>
        <taxon>Bifidobacteriales</taxon>
        <taxon>Bifidobacteriaceae</taxon>
        <taxon>Bifidobacterium</taxon>
    </lineage>
</organism>
<feature type="transmembrane region" description="Helical" evidence="5">
    <location>
        <begin position="255"/>
        <end position="275"/>
    </location>
</feature>
<accession>A0A2N5JC24</accession>
<feature type="transmembrane region" description="Helical" evidence="5">
    <location>
        <begin position="65"/>
        <end position="84"/>
    </location>
</feature>
<comment type="subcellular location">
    <subcellularLocation>
        <location evidence="1">Cell membrane</location>
        <topology evidence="1">Multi-pass membrane protein</topology>
    </subcellularLocation>
</comment>
<evidence type="ECO:0000256" key="3">
    <source>
        <dbReference type="ARBA" id="ARBA00022989"/>
    </source>
</evidence>
<evidence type="ECO:0000256" key="2">
    <source>
        <dbReference type="ARBA" id="ARBA00022692"/>
    </source>
</evidence>
<gene>
    <name evidence="7" type="ORF">Uis1B_0292</name>
</gene>
<feature type="transmembrane region" description="Helical" evidence="5">
    <location>
        <begin position="319"/>
        <end position="340"/>
    </location>
</feature>
<evidence type="ECO:0000259" key="6">
    <source>
        <dbReference type="PROSITE" id="PS50850"/>
    </source>
</evidence>
<dbReference type="Gene3D" id="1.20.1250.20">
    <property type="entry name" value="MFS general substrate transporter like domains"/>
    <property type="match status" value="2"/>
</dbReference>
<dbReference type="GO" id="GO:0022857">
    <property type="term" value="F:transmembrane transporter activity"/>
    <property type="evidence" value="ECO:0007669"/>
    <property type="project" value="InterPro"/>
</dbReference>
<dbReference type="InterPro" id="IPR011701">
    <property type="entry name" value="MFS"/>
</dbReference>
<protein>
    <submittedName>
        <fullName evidence="7">MFS transporter</fullName>
    </submittedName>
</protein>
<feature type="transmembrane region" description="Helical" evidence="5">
    <location>
        <begin position="190"/>
        <end position="208"/>
    </location>
</feature>
<reference evidence="7 8" key="1">
    <citation type="submission" date="2017-07" db="EMBL/GenBank/DDBJ databases">
        <title>Bifidobacterium novel species.</title>
        <authorList>
            <person name="Lugli G.A."/>
            <person name="Milani C."/>
            <person name="Duranti S."/>
            <person name="Mangifesta M."/>
        </authorList>
    </citation>
    <scope>NUCLEOTIDE SEQUENCE [LARGE SCALE GENOMIC DNA]</scope>
    <source>
        <strain evidence="8">Uis1B</strain>
    </source>
</reference>
<feature type="transmembrane region" description="Helical" evidence="5">
    <location>
        <begin position="346"/>
        <end position="369"/>
    </location>
</feature>
<keyword evidence="3 5" id="KW-1133">Transmembrane helix</keyword>
<dbReference type="SUPFAM" id="SSF103473">
    <property type="entry name" value="MFS general substrate transporter"/>
    <property type="match status" value="1"/>
</dbReference>
<feature type="transmembrane region" description="Helical" evidence="5">
    <location>
        <begin position="381"/>
        <end position="403"/>
    </location>
</feature>
<dbReference type="InterPro" id="IPR050327">
    <property type="entry name" value="Proton-linked_MCT"/>
</dbReference>
<feature type="transmembrane region" description="Helical" evidence="5">
    <location>
        <begin position="152"/>
        <end position="170"/>
    </location>
</feature>
<evidence type="ECO:0000313" key="7">
    <source>
        <dbReference type="EMBL" id="PLS31754.1"/>
    </source>
</evidence>
<feature type="transmembrane region" description="Helical" evidence="5">
    <location>
        <begin position="26"/>
        <end position="53"/>
    </location>
</feature>